<dbReference type="AlphaFoldDB" id="A0A3P7NL39"/>
<evidence type="ECO:0000256" key="1">
    <source>
        <dbReference type="SAM" id="MobiDB-lite"/>
    </source>
</evidence>
<feature type="region of interest" description="Disordered" evidence="1">
    <location>
        <begin position="1"/>
        <end position="25"/>
    </location>
</feature>
<evidence type="ECO:0000313" key="2">
    <source>
        <dbReference type="EMBL" id="VDN31701.1"/>
    </source>
</evidence>
<evidence type="ECO:0000313" key="3">
    <source>
        <dbReference type="Proteomes" id="UP000281553"/>
    </source>
</evidence>
<accession>A0A3P7NL39</accession>
<keyword evidence="3" id="KW-1185">Reference proteome</keyword>
<dbReference type="Proteomes" id="UP000281553">
    <property type="component" value="Unassembled WGS sequence"/>
</dbReference>
<protein>
    <submittedName>
        <fullName evidence="2">Uncharacterized protein</fullName>
    </submittedName>
</protein>
<sequence length="166" mass="18425">MAATPDKLVSDDIHPTPRASLTHTSPSLNYVPELDAQLALIEKLRSEIVASESRIAVSYDAHRPHSRPLSADLDSRFSAASACNVRQSPTAETGRPAEKVSVCVGGCPVEVTDTAVSPRFVVLKYEFQQESNSRLGRAEALLFDELRLAYPEIFIRFTMIFYSRRE</sequence>
<organism evidence="2 3">
    <name type="scientific">Dibothriocephalus latus</name>
    <name type="common">Fish tapeworm</name>
    <name type="synonym">Diphyllobothrium latum</name>
    <dbReference type="NCBI Taxonomy" id="60516"/>
    <lineage>
        <taxon>Eukaryota</taxon>
        <taxon>Metazoa</taxon>
        <taxon>Spiralia</taxon>
        <taxon>Lophotrochozoa</taxon>
        <taxon>Platyhelminthes</taxon>
        <taxon>Cestoda</taxon>
        <taxon>Eucestoda</taxon>
        <taxon>Diphyllobothriidea</taxon>
        <taxon>Diphyllobothriidae</taxon>
        <taxon>Dibothriocephalus</taxon>
    </lineage>
</organism>
<proteinExistence type="predicted"/>
<reference evidence="2 3" key="1">
    <citation type="submission" date="2018-11" db="EMBL/GenBank/DDBJ databases">
        <authorList>
            <consortium name="Pathogen Informatics"/>
        </authorList>
    </citation>
    <scope>NUCLEOTIDE SEQUENCE [LARGE SCALE GENOMIC DNA]</scope>
</reference>
<gene>
    <name evidence="2" type="ORF">DILT_LOCUS15810</name>
</gene>
<dbReference type="EMBL" id="UYRU01081213">
    <property type="protein sequence ID" value="VDN31701.1"/>
    <property type="molecule type" value="Genomic_DNA"/>
</dbReference>
<name>A0A3P7NL39_DIBLA</name>